<sequence length="69" mass="7684">MTAVISSVLGRAGENGHKRRLDDAKQGIVEWKTSLDVQNFMAIERKIAEKESQNSTKVDTEDSEDSEGF</sequence>
<reference evidence="2" key="1">
    <citation type="submission" date="2022-07" db="EMBL/GenBank/DDBJ databases">
        <title>Genome Sequence of Xylaria arbuscula.</title>
        <authorList>
            <person name="Buettner E."/>
        </authorList>
    </citation>
    <scope>NUCLEOTIDE SEQUENCE</scope>
    <source>
        <strain evidence="2">VT107</strain>
    </source>
</reference>
<name>A0A9W8TKP1_9PEZI</name>
<dbReference type="AlphaFoldDB" id="A0A9W8TKP1"/>
<evidence type="ECO:0000313" key="3">
    <source>
        <dbReference type="Proteomes" id="UP001148614"/>
    </source>
</evidence>
<protein>
    <submittedName>
        <fullName evidence="2">Uncharacterized protein</fullName>
    </submittedName>
</protein>
<accession>A0A9W8TKP1</accession>
<organism evidence="2 3">
    <name type="scientific">Xylaria arbuscula</name>
    <dbReference type="NCBI Taxonomy" id="114810"/>
    <lineage>
        <taxon>Eukaryota</taxon>
        <taxon>Fungi</taxon>
        <taxon>Dikarya</taxon>
        <taxon>Ascomycota</taxon>
        <taxon>Pezizomycotina</taxon>
        <taxon>Sordariomycetes</taxon>
        <taxon>Xylariomycetidae</taxon>
        <taxon>Xylariales</taxon>
        <taxon>Xylariaceae</taxon>
        <taxon>Xylaria</taxon>
    </lineage>
</organism>
<dbReference type="EMBL" id="JANPWZ010001499">
    <property type="protein sequence ID" value="KAJ3565333.1"/>
    <property type="molecule type" value="Genomic_DNA"/>
</dbReference>
<comment type="caution">
    <text evidence="2">The sequence shown here is derived from an EMBL/GenBank/DDBJ whole genome shotgun (WGS) entry which is preliminary data.</text>
</comment>
<evidence type="ECO:0000256" key="1">
    <source>
        <dbReference type="SAM" id="MobiDB-lite"/>
    </source>
</evidence>
<gene>
    <name evidence="2" type="ORF">NPX13_g7546</name>
</gene>
<dbReference type="VEuPathDB" id="FungiDB:F4678DRAFT_474525"/>
<evidence type="ECO:0000313" key="2">
    <source>
        <dbReference type="EMBL" id="KAJ3565333.1"/>
    </source>
</evidence>
<feature type="region of interest" description="Disordered" evidence="1">
    <location>
        <begin position="47"/>
        <end position="69"/>
    </location>
</feature>
<feature type="region of interest" description="Disordered" evidence="1">
    <location>
        <begin position="1"/>
        <end position="21"/>
    </location>
</feature>
<keyword evidence="3" id="KW-1185">Reference proteome</keyword>
<proteinExistence type="predicted"/>
<dbReference type="Proteomes" id="UP001148614">
    <property type="component" value="Unassembled WGS sequence"/>
</dbReference>